<gene>
    <name evidence="7" type="ORF">FTRO_0031430</name>
</gene>
<dbReference type="Proteomes" id="UP000064514">
    <property type="component" value="Unassembled WGS sequence"/>
</dbReference>
<feature type="transmembrane region" description="Helical" evidence="6">
    <location>
        <begin position="170"/>
        <end position="191"/>
    </location>
</feature>
<evidence type="ECO:0000256" key="5">
    <source>
        <dbReference type="ARBA" id="ARBA00023136"/>
    </source>
</evidence>
<organism evidence="7">
    <name type="scientific">Fructobacillus tropaeoli</name>
    <dbReference type="NCBI Taxonomy" id="709323"/>
    <lineage>
        <taxon>Bacteria</taxon>
        <taxon>Bacillati</taxon>
        <taxon>Bacillota</taxon>
        <taxon>Bacilli</taxon>
        <taxon>Lactobacillales</taxon>
        <taxon>Lactobacillaceae</taxon>
        <taxon>Fructobacillus</taxon>
    </lineage>
</organism>
<dbReference type="RefSeq" id="WP_059393633.1">
    <property type="nucleotide sequence ID" value="NZ_CAUZLZ010000006.1"/>
</dbReference>
<reference evidence="7" key="1">
    <citation type="journal article" date="2015" name="BMC Genomics">
        <title>Comparative genomics of Fructobacillus spp. and Leuconostoc spp. reveals niche-specific evolution of Fructobacillus spp.</title>
        <authorList>
            <person name="Endo A."/>
            <person name="Tanizawa Y."/>
            <person name="Tanaka N."/>
            <person name="Maeno S."/>
            <person name="Kumar H."/>
            <person name="Shiwa Y."/>
            <person name="Okada S."/>
            <person name="Yoshikawa H."/>
            <person name="Dicks L."/>
            <person name="Nakagawa J."/>
            <person name="Arita M."/>
        </authorList>
    </citation>
    <scope>NUCLEOTIDE SEQUENCE [LARGE SCALE GENOMIC DNA]</scope>
    <source>
        <strain evidence="7">F214-1</strain>
    </source>
</reference>
<comment type="subcellular location">
    <subcellularLocation>
        <location evidence="1">Cell membrane</location>
        <topology evidence="1">Multi-pass membrane protein</topology>
    </subcellularLocation>
</comment>
<evidence type="ECO:0000256" key="6">
    <source>
        <dbReference type="SAM" id="Phobius"/>
    </source>
</evidence>
<feature type="transmembrane region" description="Helical" evidence="6">
    <location>
        <begin position="97"/>
        <end position="116"/>
    </location>
</feature>
<dbReference type="STRING" id="709323.GCA_001047135_00746"/>
<keyword evidence="4 6" id="KW-1133">Transmembrane helix</keyword>
<keyword evidence="3 6" id="KW-0812">Transmembrane</keyword>
<dbReference type="Pfam" id="PF03631">
    <property type="entry name" value="Virul_fac_BrkB"/>
    <property type="match status" value="1"/>
</dbReference>
<sequence length="287" mass="32658">MKKRLKKIWAYLDRRFRVDALVTYFTRAQLTLVGPTFAYYVVLTLIPLLIMFVLTIAALNLKTEHVVTVLAQMLPSSIANFLTPIVNSVAHTNTKSYLSFSLIFIVWSLSQVLAVLRSTFNKIADKEEVGLPILSRLWAFLWLIVMLVTVAAIILIGNITALLINHWTGIVIASPTRWLVIIGLWIFLIWVNYRLPVKGARPSFLAAIVGTLIDLSLLMLLNRVFVWFANIQFHRSGVYQSLASIAVFLIWLDLLATILVVGFVLMTWLTEFPFFSKDDKEKEEESV</sequence>
<evidence type="ECO:0000256" key="3">
    <source>
        <dbReference type="ARBA" id="ARBA00022692"/>
    </source>
</evidence>
<dbReference type="AlphaFoldDB" id="A0A3F3GYT3"/>
<name>A0A3F3GYT3_9LACO</name>
<accession>A0A3F3GYT3</accession>
<feature type="transmembrane region" description="Helical" evidence="6">
    <location>
        <begin position="203"/>
        <end position="225"/>
    </location>
</feature>
<protein>
    <submittedName>
        <fullName evidence="7">Integral membrane protein</fullName>
    </submittedName>
</protein>
<dbReference type="PANTHER" id="PTHR30213">
    <property type="entry name" value="INNER MEMBRANE PROTEIN YHJD"/>
    <property type="match status" value="1"/>
</dbReference>
<dbReference type="EMBL" id="DF968080">
    <property type="protein sequence ID" value="GAP04201.1"/>
    <property type="molecule type" value="Genomic_DNA"/>
</dbReference>
<feature type="transmembrane region" description="Helical" evidence="6">
    <location>
        <begin position="37"/>
        <end position="59"/>
    </location>
</feature>
<dbReference type="PANTHER" id="PTHR30213:SF0">
    <property type="entry name" value="UPF0761 MEMBRANE PROTEIN YIHY"/>
    <property type="match status" value="1"/>
</dbReference>
<feature type="transmembrane region" description="Helical" evidence="6">
    <location>
        <begin position="66"/>
        <end position="85"/>
    </location>
</feature>
<feature type="transmembrane region" description="Helical" evidence="6">
    <location>
        <begin position="245"/>
        <end position="269"/>
    </location>
</feature>
<dbReference type="GO" id="GO:0005886">
    <property type="term" value="C:plasma membrane"/>
    <property type="evidence" value="ECO:0007669"/>
    <property type="project" value="UniProtKB-SubCell"/>
</dbReference>
<proteinExistence type="predicted"/>
<evidence type="ECO:0000256" key="1">
    <source>
        <dbReference type="ARBA" id="ARBA00004651"/>
    </source>
</evidence>
<evidence type="ECO:0000313" key="7">
    <source>
        <dbReference type="EMBL" id="GAP04201.1"/>
    </source>
</evidence>
<keyword evidence="2" id="KW-1003">Cell membrane</keyword>
<evidence type="ECO:0000256" key="2">
    <source>
        <dbReference type="ARBA" id="ARBA00022475"/>
    </source>
</evidence>
<dbReference type="PIRSF" id="PIRSF035875">
    <property type="entry name" value="RNase_BN"/>
    <property type="match status" value="1"/>
</dbReference>
<dbReference type="InterPro" id="IPR017039">
    <property type="entry name" value="Virul_fac_BrkB"/>
</dbReference>
<keyword evidence="5 6" id="KW-0472">Membrane</keyword>
<evidence type="ECO:0000256" key="4">
    <source>
        <dbReference type="ARBA" id="ARBA00022989"/>
    </source>
</evidence>
<feature type="transmembrane region" description="Helical" evidence="6">
    <location>
        <begin position="137"/>
        <end position="164"/>
    </location>
</feature>